<reference evidence="2" key="1">
    <citation type="submission" date="2020-11" db="EMBL/GenBank/DDBJ databases">
        <authorList>
            <consortium name="DOE Joint Genome Institute"/>
            <person name="Ahrendt S."/>
            <person name="Riley R."/>
            <person name="Andreopoulos W."/>
            <person name="Labutti K."/>
            <person name="Pangilinan J."/>
            <person name="Ruiz-Duenas F.J."/>
            <person name="Barrasa J.M."/>
            <person name="Sanchez-Garcia M."/>
            <person name="Camarero S."/>
            <person name="Miyauchi S."/>
            <person name="Serrano A."/>
            <person name="Linde D."/>
            <person name="Babiker R."/>
            <person name="Drula E."/>
            <person name="Ayuso-Fernandez I."/>
            <person name="Pacheco R."/>
            <person name="Padilla G."/>
            <person name="Ferreira P."/>
            <person name="Barriuso J."/>
            <person name="Kellner H."/>
            <person name="Castanera R."/>
            <person name="Alfaro M."/>
            <person name="Ramirez L."/>
            <person name="Pisabarro A.G."/>
            <person name="Kuo A."/>
            <person name="Tritt A."/>
            <person name="Lipzen A."/>
            <person name="He G."/>
            <person name="Yan M."/>
            <person name="Ng V."/>
            <person name="Cullen D."/>
            <person name="Martin F."/>
            <person name="Rosso M.-N."/>
            <person name="Henrissat B."/>
            <person name="Hibbett D."/>
            <person name="Martinez A.T."/>
            <person name="Grigoriev I.V."/>
        </authorList>
    </citation>
    <scope>NUCLEOTIDE SEQUENCE</scope>
    <source>
        <strain evidence="2">CIRM-BRFM 674</strain>
    </source>
</reference>
<dbReference type="AlphaFoldDB" id="A0A9P5YRU8"/>
<proteinExistence type="predicted"/>
<evidence type="ECO:0000313" key="3">
    <source>
        <dbReference type="Proteomes" id="UP000807469"/>
    </source>
</evidence>
<dbReference type="EMBL" id="MU155387">
    <property type="protein sequence ID" value="KAF9474289.1"/>
    <property type="molecule type" value="Genomic_DNA"/>
</dbReference>
<name>A0A9P5YRU8_9AGAR</name>
<feature type="region of interest" description="Disordered" evidence="1">
    <location>
        <begin position="1"/>
        <end position="34"/>
    </location>
</feature>
<keyword evidence="3" id="KW-1185">Reference proteome</keyword>
<evidence type="ECO:0000313" key="2">
    <source>
        <dbReference type="EMBL" id="KAF9474289.1"/>
    </source>
</evidence>
<sequence>MHPLKANPSGESSAKHELSDGSITAESSDLEISNEPIGKRQVYHILYEPEAISRSDAISPPTAGSSSSSTRLHVAGTSSIGGTTSDGSWSAAQWLSIPSESPPAYYRASTTIVQEECK</sequence>
<dbReference type="Proteomes" id="UP000807469">
    <property type="component" value="Unassembled WGS sequence"/>
</dbReference>
<protein>
    <submittedName>
        <fullName evidence="2">Uncharacterized protein</fullName>
    </submittedName>
</protein>
<feature type="compositionally biased region" description="Polar residues" evidence="1">
    <location>
        <begin position="21"/>
        <end position="31"/>
    </location>
</feature>
<evidence type="ECO:0000256" key="1">
    <source>
        <dbReference type="SAM" id="MobiDB-lite"/>
    </source>
</evidence>
<feature type="compositionally biased region" description="Low complexity" evidence="1">
    <location>
        <begin position="76"/>
        <end position="88"/>
    </location>
</feature>
<comment type="caution">
    <text evidence="2">The sequence shown here is derived from an EMBL/GenBank/DDBJ whole genome shotgun (WGS) entry which is preliminary data.</text>
</comment>
<accession>A0A9P5YRU8</accession>
<organism evidence="2 3">
    <name type="scientific">Pholiota conissans</name>
    <dbReference type="NCBI Taxonomy" id="109636"/>
    <lineage>
        <taxon>Eukaryota</taxon>
        <taxon>Fungi</taxon>
        <taxon>Dikarya</taxon>
        <taxon>Basidiomycota</taxon>
        <taxon>Agaricomycotina</taxon>
        <taxon>Agaricomycetes</taxon>
        <taxon>Agaricomycetidae</taxon>
        <taxon>Agaricales</taxon>
        <taxon>Agaricineae</taxon>
        <taxon>Strophariaceae</taxon>
        <taxon>Pholiota</taxon>
    </lineage>
</organism>
<gene>
    <name evidence="2" type="ORF">BDN70DRAFT_924699</name>
</gene>
<feature type="region of interest" description="Disordered" evidence="1">
    <location>
        <begin position="53"/>
        <end position="91"/>
    </location>
</feature>